<evidence type="ECO:0000313" key="3">
    <source>
        <dbReference type="EMBL" id="PMD16401.1"/>
    </source>
</evidence>
<sequence>MNDHKLDQDNYHQYASPDSTLSSGYGEYYGGFHHEETLPEVRADNSPQALSNAEAQLSRRFFEDQEPKYPVILDDAPKVFLSDDSFPSGSPTISTANPAPETKEKRIFGVRRGIFFSILVALFVIIVIAVGGGIGGAIASKSRSKASTGSAQALSTSSAASSSTPAPATSSRSSTTTTSSVSSTTTKTKSASPSPTIQFLNNQTTPSSSFSFQGFSSYNYDGNATSIIHAEGGTDFPFQLNSYVWLPNTTACCLSFCVNATNAGVTGWWCDERYQPKDSGPFGRIFVWCGQVHSDANAVCV</sequence>
<feature type="compositionally biased region" description="Low complexity" evidence="1">
    <location>
        <begin position="155"/>
        <end position="196"/>
    </location>
</feature>
<organism evidence="3 4">
    <name type="scientific">Hyaloscypha hepaticicola</name>
    <dbReference type="NCBI Taxonomy" id="2082293"/>
    <lineage>
        <taxon>Eukaryota</taxon>
        <taxon>Fungi</taxon>
        <taxon>Dikarya</taxon>
        <taxon>Ascomycota</taxon>
        <taxon>Pezizomycotina</taxon>
        <taxon>Leotiomycetes</taxon>
        <taxon>Helotiales</taxon>
        <taxon>Hyaloscyphaceae</taxon>
        <taxon>Hyaloscypha</taxon>
    </lineage>
</organism>
<evidence type="ECO:0000313" key="4">
    <source>
        <dbReference type="Proteomes" id="UP000235672"/>
    </source>
</evidence>
<name>A0A2J6PR00_9HELO</name>
<gene>
    <name evidence="3" type="ORF">NA56DRAFT_692716</name>
</gene>
<dbReference type="STRING" id="1745343.A0A2J6PR00"/>
<evidence type="ECO:0000256" key="2">
    <source>
        <dbReference type="SAM" id="Phobius"/>
    </source>
</evidence>
<keyword evidence="2" id="KW-0812">Transmembrane</keyword>
<evidence type="ECO:0000256" key="1">
    <source>
        <dbReference type="SAM" id="MobiDB-lite"/>
    </source>
</evidence>
<keyword evidence="2" id="KW-0472">Membrane</keyword>
<feature type="region of interest" description="Disordered" evidence="1">
    <location>
        <begin position="155"/>
        <end position="198"/>
    </location>
</feature>
<keyword evidence="2" id="KW-1133">Transmembrane helix</keyword>
<dbReference type="Proteomes" id="UP000235672">
    <property type="component" value="Unassembled WGS sequence"/>
</dbReference>
<reference evidence="3 4" key="1">
    <citation type="submission" date="2016-05" db="EMBL/GenBank/DDBJ databases">
        <title>A degradative enzymes factory behind the ericoid mycorrhizal symbiosis.</title>
        <authorList>
            <consortium name="DOE Joint Genome Institute"/>
            <person name="Martino E."/>
            <person name="Morin E."/>
            <person name="Grelet G."/>
            <person name="Kuo A."/>
            <person name="Kohler A."/>
            <person name="Daghino S."/>
            <person name="Barry K."/>
            <person name="Choi C."/>
            <person name="Cichocki N."/>
            <person name="Clum A."/>
            <person name="Copeland A."/>
            <person name="Hainaut M."/>
            <person name="Haridas S."/>
            <person name="Labutti K."/>
            <person name="Lindquist E."/>
            <person name="Lipzen A."/>
            <person name="Khouja H.-R."/>
            <person name="Murat C."/>
            <person name="Ohm R."/>
            <person name="Olson A."/>
            <person name="Spatafora J."/>
            <person name="Veneault-Fourrey C."/>
            <person name="Henrissat B."/>
            <person name="Grigoriev I."/>
            <person name="Martin F."/>
            <person name="Perotto S."/>
        </authorList>
    </citation>
    <scope>NUCLEOTIDE SEQUENCE [LARGE SCALE GENOMIC DNA]</scope>
    <source>
        <strain evidence="3 4">UAMH 7357</strain>
    </source>
</reference>
<dbReference type="OrthoDB" id="5226655at2759"/>
<keyword evidence="4" id="KW-1185">Reference proteome</keyword>
<dbReference type="EMBL" id="KZ613506">
    <property type="protein sequence ID" value="PMD16401.1"/>
    <property type="molecule type" value="Genomic_DNA"/>
</dbReference>
<dbReference type="AlphaFoldDB" id="A0A2J6PR00"/>
<accession>A0A2J6PR00</accession>
<protein>
    <submittedName>
        <fullName evidence="3">Uncharacterized protein</fullName>
    </submittedName>
</protein>
<proteinExistence type="predicted"/>
<feature type="transmembrane region" description="Helical" evidence="2">
    <location>
        <begin position="113"/>
        <end position="138"/>
    </location>
</feature>